<dbReference type="Proteomes" id="UP001066276">
    <property type="component" value="Chromosome 2_1"/>
</dbReference>
<keyword evidence="2" id="KW-1185">Reference proteome</keyword>
<sequence length="75" mass="8605">MVVLDILKYYWSSHLLKVNEWVFADCQGPTYRVDRGAMGSGGHEALLNHMRREKDLLQHTLTVVQAWKEAASYLG</sequence>
<evidence type="ECO:0000313" key="2">
    <source>
        <dbReference type="Proteomes" id="UP001066276"/>
    </source>
</evidence>
<gene>
    <name evidence="1" type="ORF">NDU88_003188</name>
</gene>
<protein>
    <submittedName>
        <fullName evidence="1">Uncharacterized protein</fullName>
    </submittedName>
</protein>
<dbReference type="EMBL" id="JANPWB010000003">
    <property type="protein sequence ID" value="KAJ1199351.1"/>
    <property type="molecule type" value="Genomic_DNA"/>
</dbReference>
<name>A0AAV7VER1_PLEWA</name>
<organism evidence="1 2">
    <name type="scientific">Pleurodeles waltl</name>
    <name type="common">Iberian ribbed newt</name>
    <dbReference type="NCBI Taxonomy" id="8319"/>
    <lineage>
        <taxon>Eukaryota</taxon>
        <taxon>Metazoa</taxon>
        <taxon>Chordata</taxon>
        <taxon>Craniata</taxon>
        <taxon>Vertebrata</taxon>
        <taxon>Euteleostomi</taxon>
        <taxon>Amphibia</taxon>
        <taxon>Batrachia</taxon>
        <taxon>Caudata</taxon>
        <taxon>Salamandroidea</taxon>
        <taxon>Salamandridae</taxon>
        <taxon>Pleurodelinae</taxon>
        <taxon>Pleurodeles</taxon>
    </lineage>
</organism>
<dbReference type="AlphaFoldDB" id="A0AAV7VER1"/>
<evidence type="ECO:0000313" key="1">
    <source>
        <dbReference type="EMBL" id="KAJ1199351.1"/>
    </source>
</evidence>
<accession>A0AAV7VER1</accession>
<proteinExistence type="predicted"/>
<reference evidence="1" key="1">
    <citation type="journal article" date="2022" name="bioRxiv">
        <title>Sequencing and chromosome-scale assembly of the giantPleurodeles waltlgenome.</title>
        <authorList>
            <person name="Brown T."/>
            <person name="Elewa A."/>
            <person name="Iarovenko S."/>
            <person name="Subramanian E."/>
            <person name="Araus A.J."/>
            <person name="Petzold A."/>
            <person name="Susuki M."/>
            <person name="Suzuki K.-i.T."/>
            <person name="Hayashi T."/>
            <person name="Toyoda A."/>
            <person name="Oliveira C."/>
            <person name="Osipova E."/>
            <person name="Leigh N.D."/>
            <person name="Simon A."/>
            <person name="Yun M.H."/>
        </authorList>
    </citation>
    <scope>NUCLEOTIDE SEQUENCE</scope>
    <source>
        <strain evidence="1">20211129_DDA</strain>
        <tissue evidence="1">Liver</tissue>
    </source>
</reference>
<comment type="caution">
    <text evidence="1">The sequence shown here is derived from an EMBL/GenBank/DDBJ whole genome shotgun (WGS) entry which is preliminary data.</text>
</comment>